<dbReference type="Pfam" id="PF02867">
    <property type="entry name" value="Ribonuc_red_lgC"/>
    <property type="match status" value="1"/>
</dbReference>
<dbReference type="InterPro" id="IPR039718">
    <property type="entry name" value="Rrm1"/>
</dbReference>
<name>A0A6C0DCE0_9ZZZZ</name>
<dbReference type="UniPathway" id="UPA00326"/>
<dbReference type="Gene3D" id="3.20.70.20">
    <property type="match status" value="1"/>
</dbReference>
<keyword evidence="4" id="KW-0547">Nucleotide-binding</keyword>
<dbReference type="NCBIfam" id="TIGR02506">
    <property type="entry name" value="NrdE_NrdA"/>
    <property type="match status" value="1"/>
</dbReference>
<keyword evidence="3" id="KW-0021">Allosteric enzyme</keyword>
<feature type="region of interest" description="Disordered" evidence="8">
    <location>
        <begin position="764"/>
        <end position="784"/>
    </location>
</feature>
<protein>
    <recommendedName>
        <fullName evidence="2">ribonucleoside-diphosphate reductase</fullName>
        <ecNumber evidence="2">1.17.4.1</ecNumber>
    </recommendedName>
</protein>
<evidence type="ECO:0000256" key="7">
    <source>
        <dbReference type="ARBA" id="ARBA00023116"/>
    </source>
</evidence>
<dbReference type="InterPro" id="IPR008926">
    <property type="entry name" value="RNR_R1-su_N"/>
</dbReference>
<dbReference type="InterPro" id="IPR000788">
    <property type="entry name" value="RNR_lg_C"/>
</dbReference>
<dbReference type="SUPFAM" id="SSF48168">
    <property type="entry name" value="R1 subunit of ribonucleotide reductase, N-terminal domain"/>
    <property type="match status" value="1"/>
</dbReference>
<dbReference type="GO" id="GO:0009263">
    <property type="term" value="P:deoxyribonucleotide biosynthetic process"/>
    <property type="evidence" value="ECO:0007669"/>
    <property type="project" value="UniProtKB-KW"/>
</dbReference>
<dbReference type="AlphaFoldDB" id="A0A6C0DCE0"/>
<evidence type="ECO:0000259" key="9">
    <source>
        <dbReference type="PROSITE" id="PS51161"/>
    </source>
</evidence>
<dbReference type="PROSITE" id="PS51161">
    <property type="entry name" value="ATP_CONE"/>
    <property type="match status" value="1"/>
</dbReference>
<keyword evidence="5" id="KW-0067">ATP-binding</keyword>
<evidence type="ECO:0000256" key="4">
    <source>
        <dbReference type="ARBA" id="ARBA00022741"/>
    </source>
</evidence>
<dbReference type="CDD" id="cd01679">
    <property type="entry name" value="RNR_I"/>
    <property type="match status" value="1"/>
</dbReference>
<dbReference type="SUPFAM" id="SSF51998">
    <property type="entry name" value="PFL-like glycyl radical enzymes"/>
    <property type="match status" value="1"/>
</dbReference>
<sequence length="817" mass="91477">MRVQKRNGELENVSFDKVLQRIRAAARSLSVNPDALAQQVLSRIIDKIHTSELDELTAQMAASLFTTHPDWGTLASRVAVSNQHRSTEPLFSNVIKTLSNQRHRNGAPLSYISAELVDVVATHHVEIDAYIKHERDYLFDYFGFKTLEKSYLLKDTSMKVVERPQHMWMRVALGIWGADLKKAFETYDLLSQKFMTHATPTLFNAGTPRPQLSSCYLLSMSDDSISGIYKTLADCASISKYAGGIGLHLHNIRARGSLIRGTNGTSNGLVPMLRVFNNTARYVDQGGGRRNGSFAMYLEPWHADVEDFLRMKLNTGTEEERARDLFYALWIPDLFMERVEQDSTWSLFCPDEAPGLADVHSEAFNALYQKYEAEGLARKTISARKLWFQILESQIETGTPYLLYKDPANKKSNQQNLGTIKSSNLCTEIIEFSSPEETAVCNLASIALPAFVVEKVFQFDKLREVVAVAVRNLDRIIDINYYPTPETRRSNMRHRPIGIGIQGLADVFALLGHSWESAEAANLNQLIFEHMYYAAVEASLLLAEEKGAYETFVGSPASKGILQPDMWGVTPLSDSTLDWAGLRQRAAKGLRNSLLVAPMPTASTSQILGYNECFEPFTSNLYTRRTLAGEFIVVNKYLIHELIALGLWNDTLKQKIIAQNGSVVGIPEIPADVQERYKTSWEIPQKTIIDMAAARGAFICQSQSLNLFMADPSNARLSSMHFYAWKKGLKTGCYYLRTKAPVVAQKFSVDPRLLAAVQGGVVNAGTSNSDTESSDDEDDRDKQLEARAKAAALERQRLRKEFEESESKNEVCTNCSS</sequence>
<dbReference type="EC" id="1.17.4.1" evidence="2"/>
<dbReference type="PRINTS" id="PR01183">
    <property type="entry name" value="RIBORDTASEM1"/>
</dbReference>
<keyword evidence="6" id="KW-0560">Oxidoreductase</keyword>
<evidence type="ECO:0000313" key="10">
    <source>
        <dbReference type="EMBL" id="QHT14167.1"/>
    </source>
</evidence>
<evidence type="ECO:0000256" key="6">
    <source>
        <dbReference type="ARBA" id="ARBA00023002"/>
    </source>
</evidence>
<accession>A0A6C0DCE0</accession>
<organism evidence="10">
    <name type="scientific">viral metagenome</name>
    <dbReference type="NCBI Taxonomy" id="1070528"/>
    <lineage>
        <taxon>unclassified sequences</taxon>
        <taxon>metagenomes</taxon>
        <taxon>organismal metagenomes</taxon>
    </lineage>
</organism>
<comment type="similarity">
    <text evidence="1">Belongs to the ribonucleoside diphosphate reductase large chain family.</text>
</comment>
<feature type="domain" description="ATP-cone" evidence="9">
    <location>
        <begin position="1"/>
        <end position="89"/>
    </location>
</feature>
<keyword evidence="7" id="KW-0215">Deoxyribonucleotide synthesis</keyword>
<dbReference type="Pfam" id="PF03477">
    <property type="entry name" value="ATP-cone"/>
    <property type="match status" value="1"/>
</dbReference>
<reference evidence="10" key="1">
    <citation type="journal article" date="2020" name="Nature">
        <title>Giant virus diversity and host interactions through global metagenomics.</title>
        <authorList>
            <person name="Schulz F."/>
            <person name="Roux S."/>
            <person name="Paez-Espino D."/>
            <person name="Jungbluth S."/>
            <person name="Walsh D.A."/>
            <person name="Denef V.J."/>
            <person name="McMahon K.D."/>
            <person name="Konstantinidis K.T."/>
            <person name="Eloe-Fadrosh E.A."/>
            <person name="Kyrpides N.C."/>
            <person name="Woyke T."/>
        </authorList>
    </citation>
    <scope>NUCLEOTIDE SEQUENCE</scope>
    <source>
        <strain evidence="10">GVMAG-M-3300023174-137</strain>
    </source>
</reference>
<dbReference type="PANTHER" id="PTHR11573">
    <property type="entry name" value="RIBONUCLEOSIDE-DIPHOSPHATE REDUCTASE LARGE CHAIN"/>
    <property type="match status" value="1"/>
</dbReference>
<dbReference type="PROSITE" id="PS00089">
    <property type="entry name" value="RIBORED_LARGE"/>
    <property type="match status" value="1"/>
</dbReference>
<dbReference type="Pfam" id="PF00317">
    <property type="entry name" value="Ribonuc_red_lgN"/>
    <property type="match status" value="1"/>
</dbReference>
<evidence type="ECO:0000256" key="1">
    <source>
        <dbReference type="ARBA" id="ARBA00010406"/>
    </source>
</evidence>
<dbReference type="GO" id="GO:0005971">
    <property type="term" value="C:ribonucleoside-diphosphate reductase complex"/>
    <property type="evidence" value="ECO:0007669"/>
    <property type="project" value="TreeGrafter"/>
</dbReference>
<dbReference type="GO" id="GO:0005524">
    <property type="term" value="F:ATP binding"/>
    <property type="evidence" value="ECO:0007669"/>
    <property type="project" value="UniProtKB-KW"/>
</dbReference>
<dbReference type="InterPro" id="IPR005144">
    <property type="entry name" value="ATP-cone_dom"/>
</dbReference>
<evidence type="ECO:0000256" key="8">
    <source>
        <dbReference type="SAM" id="MobiDB-lite"/>
    </source>
</evidence>
<proteinExistence type="inferred from homology"/>
<dbReference type="PANTHER" id="PTHR11573:SF6">
    <property type="entry name" value="RIBONUCLEOSIDE-DIPHOSPHATE REDUCTASE LARGE SUBUNIT"/>
    <property type="match status" value="1"/>
</dbReference>
<evidence type="ECO:0000256" key="3">
    <source>
        <dbReference type="ARBA" id="ARBA00022533"/>
    </source>
</evidence>
<dbReference type="GO" id="GO:0004748">
    <property type="term" value="F:ribonucleoside-diphosphate reductase activity, thioredoxin disulfide as acceptor"/>
    <property type="evidence" value="ECO:0007669"/>
    <property type="project" value="UniProtKB-EC"/>
</dbReference>
<dbReference type="InterPro" id="IPR013509">
    <property type="entry name" value="RNR_lsu_N"/>
</dbReference>
<evidence type="ECO:0000256" key="2">
    <source>
        <dbReference type="ARBA" id="ARBA00012274"/>
    </source>
</evidence>
<evidence type="ECO:0000256" key="5">
    <source>
        <dbReference type="ARBA" id="ARBA00022840"/>
    </source>
</evidence>
<dbReference type="InterPro" id="IPR013346">
    <property type="entry name" value="NrdE_NrdA_C"/>
</dbReference>
<dbReference type="EMBL" id="MN739580">
    <property type="protein sequence ID" value="QHT14167.1"/>
    <property type="molecule type" value="Genomic_DNA"/>
</dbReference>